<gene>
    <name evidence="3" type="ORF">ALO_19407</name>
</gene>
<dbReference type="OrthoDB" id="9800872at2"/>
<dbReference type="Pfam" id="PF01206">
    <property type="entry name" value="TusA"/>
    <property type="match status" value="1"/>
</dbReference>
<dbReference type="Gene3D" id="3.30.110.40">
    <property type="entry name" value="TusA-like domain"/>
    <property type="match status" value="1"/>
</dbReference>
<proteinExistence type="inferred from homology"/>
<accession>F7NP40</accession>
<evidence type="ECO:0000256" key="1">
    <source>
        <dbReference type="ARBA" id="ARBA00008984"/>
    </source>
</evidence>
<organism evidence="3 4">
    <name type="scientific">Acetonema longum DSM 6540</name>
    <dbReference type="NCBI Taxonomy" id="1009370"/>
    <lineage>
        <taxon>Bacteria</taxon>
        <taxon>Bacillati</taxon>
        <taxon>Bacillota</taxon>
        <taxon>Negativicutes</taxon>
        <taxon>Acetonemataceae</taxon>
        <taxon>Acetonema</taxon>
    </lineage>
</organism>
<evidence type="ECO:0000259" key="2">
    <source>
        <dbReference type="PROSITE" id="PS01148"/>
    </source>
</evidence>
<dbReference type="STRING" id="1009370.ALO_19407"/>
<dbReference type="SUPFAM" id="SSF64307">
    <property type="entry name" value="SirA-like"/>
    <property type="match status" value="1"/>
</dbReference>
<comment type="caution">
    <text evidence="3">The sequence shown here is derived from an EMBL/GenBank/DDBJ whole genome shotgun (WGS) entry which is preliminary data.</text>
</comment>
<dbReference type="PANTHER" id="PTHR33279:SF6">
    <property type="entry name" value="SULFUR CARRIER PROTEIN YEDF-RELATED"/>
    <property type="match status" value="1"/>
</dbReference>
<dbReference type="PANTHER" id="PTHR33279">
    <property type="entry name" value="SULFUR CARRIER PROTEIN YEDF-RELATED"/>
    <property type="match status" value="1"/>
</dbReference>
<keyword evidence="4" id="KW-1185">Reference proteome</keyword>
<dbReference type="InterPro" id="IPR001455">
    <property type="entry name" value="TusA-like"/>
</dbReference>
<dbReference type="eggNOG" id="COG0425">
    <property type="taxonomic scope" value="Bacteria"/>
</dbReference>
<sequence>MAECFIDVLGDICPIPNLKVQAALKQINPGDRIVLVTDHSCTVTTLKEDMSRKRMVMEVEELDHGIWKIIIHKPV</sequence>
<dbReference type="InterPro" id="IPR036868">
    <property type="entry name" value="TusA-like_sf"/>
</dbReference>
<dbReference type="EMBL" id="AFGF01000240">
    <property type="protein sequence ID" value="EGO62163.1"/>
    <property type="molecule type" value="Genomic_DNA"/>
</dbReference>
<evidence type="ECO:0000313" key="4">
    <source>
        <dbReference type="Proteomes" id="UP000003240"/>
    </source>
</evidence>
<dbReference type="Proteomes" id="UP000003240">
    <property type="component" value="Unassembled WGS sequence"/>
</dbReference>
<feature type="domain" description="UPF0033" evidence="2">
    <location>
        <begin position="6"/>
        <end position="30"/>
    </location>
</feature>
<reference evidence="3 4" key="1">
    <citation type="journal article" date="2011" name="EMBO J.">
        <title>Structural diversity of bacterial flagellar motors.</title>
        <authorList>
            <person name="Chen S."/>
            <person name="Beeby M."/>
            <person name="Murphy G.E."/>
            <person name="Leadbetter J.R."/>
            <person name="Hendrixson D.R."/>
            <person name="Briegel A."/>
            <person name="Li Z."/>
            <person name="Shi J."/>
            <person name="Tocheva E.I."/>
            <person name="Muller A."/>
            <person name="Dobro M.J."/>
            <person name="Jensen G.J."/>
        </authorList>
    </citation>
    <scope>NUCLEOTIDE SEQUENCE [LARGE SCALE GENOMIC DNA]</scope>
    <source>
        <strain evidence="3 4">DSM 6540</strain>
    </source>
</reference>
<comment type="similarity">
    <text evidence="1">Belongs to the sulfur carrier protein TusA family.</text>
</comment>
<dbReference type="RefSeq" id="WP_004099103.1">
    <property type="nucleotide sequence ID" value="NZ_AFGF01000240.1"/>
</dbReference>
<dbReference type="AlphaFoldDB" id="F7NP40"/>
<name>F7NP40_9FIRM</name>
<dbReference type="PROSITE" id="PS01148">
    <property type="entry name" value="UPF0033"/>
    <property type="match status" value="1"/>
</dbReference>
<evidence type="ECO:0000313" key="3">
    <source>
        <dbReference type="EMBL" id="EGO62163.1"/>
    </source>
</evidence>
<protein>
    <recommendedName>
        <fullName evidence="2">UPF0033 domain-containing protein</fullName>
    </recommendedName>
</protein>